<organism evidence="1 2">
    <name type="scientific">Methylovulum psychrotolerans</name>
    <dbReference type="NCBI Taxonomy" id="1704499"/>
    <lineage>
        <taxon>Bacteria</taxon>
        <taxon>Pseudomonadati</taxon>
        <taxon>Pseudomonadota</taxon>
        <taxon>Gammaproteobacteria</taxon>
        <taxon>Methylococcales</taxon>
        <taxon>Methylococcaceae</taxon>
        <taxon>Methylovulum</taxon>
    </lineage>
</organism>
<proteinExistence type="predicted"/>
<dbReference type="InterPro" id="IPR034122">
    <property type="entry name" value="Retropepsin-like_bacterial"/>
</dbReference>
<dbReference type="GO" id="GO:0004190">
    <property type="term" value="F:aspartic-type endopeptidase activity"/>
    <property type="evidence" value="ECO:0007669"/>
    <property type="project" value="InterPro"/>
</dbReference>
<dbReference type="Proteomes" id="UP000197019">
    <property type="component" value="Chromosome"/>
</dbReference>
<dbReference type="Pfam" id="PF13975">
    <property type="entry name" value="gag-asp_proteas"/>
    <property type="match status" value="1"/>
</dbReference>
<dbReference type="InterPro" id="IPR011969">
    <property type="entry name" value="Clan_AA_Asp_peptidase_C"/>
</dbReference>
<dbReference type="InterPro" id="IPR021109">
    <property type="entry name" value="Peptidase_aspartic_dom_sf"/>
</dbReference>
<evidence type="ECO:0008006" key="3">
    <source>
        <dbReference type="Google" id="ProtNLM"/>
    </source>
</evidence>
<evidence type="ECO:0000313" key="1">
    <source>
        <dbReference type="EMBL" id="ASF45857.1"/>
    </source>
</evidence>
<reference evidence="1 2" key="1">
    <citation type="submission" date="2017-06" db="EMBL/GenBank/DDBJ databases">
        <title>Genome Sequencing of the methanotroph Methylovulum psychrotolerants str. HV10-M2 isolated from a high-altitude environment.</title>
        <authorList>
            <person name="Mateos-Rivera A."/>
        </authorList>
    </citation>
    <scope>NUCLEOTIDE SEQUENCE [LARGE SCALE GENOMIC DNA]</scope>
    <source>
        <strain evidence="1 2">HV10_M2</strain>
    </source>
</reference>
<dbReference type="GO" id="GO:0006508">
    <property type="term" value="P:proteolysis"/>
    <property type="evidence" value="ECO:0007669"/>
    <property type="project" value="InterPro"/>
</dbReference>
<dbReference type="Gene3D" id="2.40.70.10">
    <property type="entry name" value="Acid Proteases"/>
    <property type="match status" value="1"/>
</dbReference>
<name>A0A1Z4BX31_9GAMM</name>
<dbReference type="AlphaFoldDB" id="A0A1Z4BX31"/>
<gene>
    <name evidence="1" type="ORF">CEK71_07075</name>
</gene>
<dbReference type="InterPro" id="IPR001969">
    <property type="entry name" value="Aspartic_peptidase_AS"/>
</dbReference>
<dbReference type="PROSITE" id="PS00141">
    <property type="entry name" value="ASP_PROTEASE"/>
    <property type="match status" value="1"/>
</dbReference>
<evidence type="ECO:0000313" key="2">
    <source>
        <dbReference type="Proteomes" id="UP000197019"/>
    </source>
</evidence>
<protein>
    <recommendedName>
        <fullName evidence="3">TIGR02281 family clan AA aspartic protease</fullName>
    </recommendedName>
</protein>
<dbReference type="NCBIfam" id="TIGR02281">
    <property type="entry name" value="clan_AA_DTGA"/>
    <property type="match status" value="1"/>
</dbReference>
<dbReference type="KEGG" id="mpsy:CEK71_07075"/>
<keyword evidence="2" id="KW-1185">Reference proteome</keyword>
<dbReference type="CDD" id="cd05483">
    <property type="entry name" value="retropepsin_like_bacteria"/>
    <property type="match status" value="1"/>
</dbReference>
<accession>A0A1Z4BX31</accession>
<dbReference type="EMBL" id="CP022129">
    <property type="protein sequence ID" value="ASF45857.1"/>
    <property type="molecule type" value="Genomic_DNA"/>
</dbReference>
<sequence length="222" mass="24436">MSFWLFSNLIKRLCHIACTLRPNCQFKKGTVMSSWTKLSQGMVAFLMLLGVLHTVDYRQAIGPFIGQHCELDQKDIVIHGDNKGHFRGRALINGVSMPFLIDTGATTTAIPSKLAKEAKLPIGESGMVSTANGLAEVHETEIKELKLGNAIIKNTEASISDNLDEVLIGMTALKHFQVRFEENTLILIANKGYGVDIAAEKTWKKNVVCNSEGNDCKTSYSH</sequence>
<dbReference type="SUPFAM" id="SSF50630">
    <property type="entry name" value="Acid proteases"/>
    <property type="match status" value="1"/>
</dbReference>